<organism evidence="1 2">
    <name type="scientific">Papaver somniferum</name>
    <name type="common">Opium poppy</name>
    <dbReference type="NCBI Taxonomy" id="3469"/>
    <lineage>
        <taxon>Eukaryota</taxon>
        <taxon>Viridiplantae</taxon>
        <taxon>Streptophyta</taxon>
        <taxon>Embryophyta</taxon>
        <taxon>Tracheophyta</taxon>
        <taxon>Spermatophyta</taxon>
        <taxon>Magnoliopsida</taxon>
        <taxon>Ranunculales</taxon>
        <taxon>Papaveraceae</taxon>
        <taxon>Papaveroideae</taxon>
        <taxon>Papaver</taxon>
    </lineage>
</organism>
<dbReference type="EMBL" id="CM010722">
    <property type="protein sequence ID" value="RZC74784.1"/>
    <property type="molecule type" value="Genomic_DNA"/>
</dbReference>
<dbReference type="Proteomes" id="UP000316621">
    <property type="component" value="Chromosome 8"/>
</dbReference>
<protein>
    <submittedName>
        <fullName evidence="1">Uncharacterized protein</fullName>
    </submittedName>
</protein>
<evidence type="ECO:0000313" key="2">
    <source>
        <dbReference type="Proteomes" id="UP000316621"/>
    </source>
</evidence>
<sequence length="38" mass="4419">MVRLVIKVMCLQESWAPAQSCVYKSRRCLLARPPIMLQ</sequence>
<evidence type="ECO:0000313" key="1">
    <source>
        <dbReference type="EMBL" id="RZC74784.1"/>
    </source>
</evidence>
<dbReference type="Gramene" id="RZC74784">
    <property type="protein sequence ID" value="RZC74784"/>
    <property type="gene ID" value="C5167_050269"/>
</dbReference>
<reference evidence="1 2" key="1">
    <citation type="journal article" date="2018" name="Science">
        <title>The opium poppy genome and morphinan production.</title>
        <authorList>
            <person name="Guo L."/>
            <person name="Winzer T."/>
            <person name="Yang X."/>
            <person name="Li Y."/>
            <person name="Ning Z."/>
            <person name="He Z."/>
            <person name="Teodor R."/>
            <person name="Lu Y."/>
            <person name="Bowser T.A."/>
            <person name="Graham I.A."/>
            <person name="Ye K."/>
        </authorList>
    </citation>
    <scope>NUCLEOTIDE SEQUENCE [LARGE SCALE GENOMIC DNA]</scope>
    <source>
        <strain evidence="2">cv. HN1</strain>
        <tissue evidence="1">Leaves</tissue>
    </source>
</reference>
<name>A0A4Y7KN68_PAPSO</name>
<keyword evidence="2" id="KW-1185">Reference proteome</keyword>
<accession>A0A4Y7KN68</accession>
<dbReference type="AlphaFoldDB" id="A0A4Y7KN68"/>
<proteinExistence type="predicted"/>
<gene>
    <name evidence="1" type="ORF">C5167_050269</name>
</gene>